<keyword evidence="2" id="KW-0812">Transmembrane</keyword>
<feature type="region of interest" description="Disordered" evidence="1">
    <location>
        <begin position="238"/>
        <end position="326"/>
    </location>
</feature>
<feature type="compositionally biased region" description="Polar residues" evidence="1">
    <location>
        <begin position="300"/>
        <end position="309"/>
    </location>
</feature>
<organism evidence="3 4">
    <name type="scientific">Xylanibacter brevis</name>
    <dbReference type="NCBI Taxonomy" id="83231"/>
    <lineage>
        <taxon>Bacteria</taxon>
        <taxon>Pseudomonadati</taxon>
        <taxon>Bacteroidota</taxon>
        <taxon>Bacteroidia</taxon>
        <taxon>Bacteroidales</taxon>
        <taxon>Prevotellaceae</taxon>
        <taxon>Xylanibacter</taxon>
    </lineage>
</organism>
<proteinExistence type="predicted"/>
<name>A0ABS9CJS4_9BACT</name>
<accession>A0ABS9CJS4</accession>
<reference evidence="3 4" key="1">
    <citation type="submission" date="2020-12" db="EMBL/GenBank/DDBJ databases">
        <title>Whole genome sequences of gut porcine anaerobes.</title>
        <authorList>
            <person name="Kubasova T."/>
            <person name="Jahodarova E."/>
            <person name="Rychlik I."/>
        </authorList>
    </citation>
    <scope>NUCLEOTIDE SEQUENCE [LARGE SCALE GENOMIC DNA]</scope>
    <source>
        <strain evidence="3 4">An925</strain>
    </source>
</reference>
<gene>
    <name evidence="3" type="ORF">I6E12_08530</name>
</gene>
<dbReference type="EMBL" id="JADYTN010000017">
    <property type="protein sequence ID" value="MCF2564156.1"/>
    <property type="molecule type" value="Genomic_DNA"/>
</dbReference>
<feature type="transmembrane region" description="Helical" evidence="2">
    <location>
        <begin position="6"/>
        <end position="31"/>
    </location>
</feature>
<feature type="transmembrane region" description="Helical" evidence="2">
    <location>
        <begin position="73"/>
        <end position="93"/>
    </location>
</feature>
<feature type="compositionally biased region" description="Acidic residues" evidence="1">
    <location>
        <begin position="313"/>
        <end position="326"/>
    </location>
</feature>
<dbReference type="Proteomes" id="UP001200470">
    <property type="component" value="Unassembled WGS sequence"/>
</dbReference>
<feature type="compositionally biased region" description="Low complexity" evidence="1">
    <location>
        <begin position="238"/>
        <end position="247"/>
    </location>
</feature>
<keyword evidence="4" id="KW-1185">Reference proteome</keyword>
<feature type="transmembrane region" description="Helical" evidence="2">
    <location>
        <begin position="139"/>
        <end position="159"/>
    </location>
</feature>
<feature type="compositionally biased region" description="Low complexity" evidence="1">
    <location>
        <begin position="289"/>
        <end position="299"/>
    </location>
</feature>
<feature type="transmembrane region" description="Helical" evidence="2">
    <location>
        <begin position="105"/>
        <end position="127"/>
    </location>
</feature>
<evidence type="ECO:0000313" key="4">
    <source>
        <dbReference type="Proteomes" id="UP001200470"/>
    </source>
</evidence>
<evidence type="ECO:0008006" key="5">
    <source>
        <dbReference type="Google" id="ProtNLM"/>
    </source>
</evidence>
<feature type="transmembrane region" description="Helical" evidence="2">
    <location>
        <begin position="51"/>
        <end position="67"/>
    </location>
</feature>
<keyword evidence="2" id="KW-1133">Transmembrane helix</keyword>
<comment type="caution">
    <text evidence="3">The sequence shown here is derived from an EMBL/GenBank/DDBJ whole genome shotgun (WGS) entry which is preliminary data.</text>
</comment>
<dbReference type="RefSeq" id="WP_301638266.1">
    <property type="nucleotide sequence ID" value="NZ_JADYTN010000017.1"/>
</dbReference>
<evidence type="ECO:0000313" key="3">
    <source>
        <dbReference type="EMBL" id="MCF2564156.1"/>
    </source>
</evidence>
<evidence type="ECO:0000256" key="2">
    <source>
        <dbReference type="SAM" id="Phobius"/>
    </source>
</evidence>
<keyword evidence="2" id="KW-0472">Membrane</keyword>
<protein>
    <recommendedName>
        <fullName evidence="5">Transcriptional regulator</fullName>
    </recommendedName>
</protein>
<feature type="transmembrane region" description="Helical" evidence="2">
    <location>
        <begin position="211"/>
        <end position="230"/>
    </location>
</feature>
<feature type="transmembrane region" description="Helical" evidence="2">
    <location>
        <begin position="188"/>
        <end position="205"/>
    </location>
</feature>
<evidence type="ECO:0000256" key="1">
    <source>
        <dbReference type="SAM" id="MobiDB-lite"/>
    </source>
</evidence>
<feature type="compositionally biased region" description="Acidic residues" evidence="1">
    <location>
        <begin position="263"/>
        <end position="288"/>
    </location>
</feature>
<sequence length="477" mass="54685">MHYNLTLPIFYSDVCLIFIVTGIICAVVRWFHMCRPYDQEADYYYPARRQVTFFCAAVILQLPYFLCPMSEAAWQYVRIFSIIFYPCCFSMLFQRYFHRKPLAGLFNVTVFTIPISLLTVMAVTILAGSGNWLEQHYHWFLWVMVGFSVLLTARLLGVIHRITQLIDNYHIQNYATEDDFPLRFAEKVIWMPLVWIGIAWLPLVIGSRLLMAIIHIVFSIWMVIFLCLILHPQRSKSVNNNKNTTQNDDQRLSMAQTDTPAETTDDTEIDTEATTETEQQEVILDDAETVSVTESATTEKQQPQDQMPTETEPLAETESDDPLSEDVQPETITIEDIVANNPEEKPVAEAETQQVTTATTAPKVAKLRARYSKEAKEAVLQVILQNYRDKHLLKTQILSEVDKGLRSGASRFIAEVGYYRLVNMFRLEYARLYANANPASTQVEVAYESGFISDSAYCKAKRNIQDINTDFVKGVHL</sequence>